<dbReference type="AlphaFoldDB" id="A0A4R6DNE4"/>
<comment type="caution">
    <text evidence="3">The sequence shown here is derived from an EMBL/GenBank/DDBJ whole genome shotgun (WGS) entry which is preliminary data.</text>
</comment>
<dbReference type="EMBL" id="SNVW01000001">
    <property type="protein sequence ID" value="TDN46485.1"/>
    <property type="molecule type" value="Genomic_DNA"/>
</dbReference>
<evidence type="ECO:0000256" key="1">
    <source>
        <dbReference type="ARBA" id="ARBA00023277"/>
    </source>
</evidence>
<name>A0A4R6DNE4_9MICO</name>
<sequence length="261" mass="27972">MSFTGFGVVAGAELTEPARRAGADHVEPAIAGNLVVRDGGGWALTDSYAGERFPSFAVLVPGDLPLLTSDRHAVDDYFAAVLPIVRSVAEPGATIVFGSGTARTAPDDMSPSEAHRRFAEVVRTARDTADVHDLRIVVEPLSRTETNLLHTVAETVAFLDDADIDGVGVVADLFHIRNEAESLEVVRGYGDRIGHVHVSDPDRLPPGTVDDVWRTFLEAVHDGGYRGAVSLECRWSPDPDVAEAEMRAALERLRAAQPTTA</sequence>
<dbReference type="PANTHER" id="PTHR12110:SF21">
    <property type="entry name" value="XYLOSE ISOMERASE-LIKE TIM BARREL DOMAIN-CONTAINING PROTEIN"/>
    <property type="match status" value="1"/>
</dbReference>
<protein>
    <submittedName>
        <fullName evidence="3">Sugar phosphate isomerase/epimerase</fullName>
    </submittedName>
</protein>
<dbReference type="OrthoDB" id="9801426at2"/>
<dbReference type="Gene3D" id="3.20.20.150">
    <property type="entry name" value="Divalent-metal-dependent TIM barrel enzymes"/>
    <property type="match status" value="1"/>
</dbReference>
<dbReference type="RefSeq" id="WP_133518362.1">
    <property type="nucleotide sequence ID" value="NZ_SNVW01000001.1"/>
</dbReference>
<dbReference type="GO" id="GO:0016853">
    <property type="term" value="F:isomerase activity"/>
    <property type="evidence" value="ECO:0007669"/>
    <property type="project" value="UniProtKB-KW"/>
</dbReference>
<dbReference type="PANTHER" id="PTHR12110">
    <property type="entry name" value="HYDROXYPYRUVATE ISOMERASE"/>
    <property type="match status" value="1"/>
</dbReference>
<organism evidence="3 4">
    <name type="scientific">Curtobacterium flaccumfaciens</name>
    <dbReference type="NCBI Taxonomy" id="2035"/>
    <lineage>
        <taxon>Bacteria</taxon>
        <taxon>Bacillati</taxon>
        <taxon>Actinomycetota</taxon>
        <taxon>Actinomycetes</taxon>
        <taxon>Micrococcales</taxon>
        <taxon>Microbacteriaceae</taxon>
        <taxon>Curtobacterium</taxon>
    </lineage>
</organism>
<keyword evidence="3" id="KW-0413">Isomerase</keyword>
<accession>A0A4R6DNE4</accession>
<dbReference type="InterPro" id="IPR036237">
    <property type="entry name" value="Xyl_isomerase-like_sf"/>
</dbReference>
<dbReference type="InterPro" id="IPR013022">
    <property type="entry name" value="Xyl_isomerase-like_TIM-brl"/>
</dbReference>
<evidence type="ECO:0000313" key="4">
    <source>
        <dbReference type="Proteomes" id="UP000295764"/>
    </source>
</evidence>
<dbReference type="Pfam" id="PF01261">
    <property type="entry name" value="AP_endonuc_2"/>
    <property type="match status" value="1"/>
</dbReference>
<feature type="domain" description="Xylose isomerase-like TIM barrel" evidence="2">
    <location>
        <begin position="61"/>
        <end position="253"/>
    </location>
</feature>
<gene>
    <name evidence="3" type="ORF">EDF64_101351</name>
</gene>
<dbReference type="InterPro" id="IPR050312">
    <property type="entry name" value="IolE/XylAMocC-like"/>
</dbReference>
<reference evidence="3 4" key="1">
    <citation type="submission" date="2019-03" db="EMBL/GenBank/DDBJ databases">
        <title>Genomic analyses of the natural microbiome of Caenorhabditis elegans.</title>
        <authorList>
            <person name="Samuel B."/>
        </authorList>
    </citation>
    <scope>NUCLEOTIDE SEQUENCE [LARGE SCALE GENOMIC DNA]</scope>
    <source>
        <strain evidence="3 4">JUb65</strain>
    </source>
</reference>
<proteinExistence type="predicted"/>
<evidence type="ECO:0000259" key="2">
    <source>
        <dbReference type="Pfam" id="PF01261"/>
    </source>
</evidence>
<evidence type="ECO:0000313" key="3">
    <source>
        <dbReference type="EMBL" id="TDN46485.1"/>
    </source>
</evidence>
<dbReference type="Proteomes" id="UP000295764">
    <property type="component" value="Unassembled WGS sequence"/>
</dbReference>
<keyword evidence="1" id="KW-0119">Carbohydrate metabolism</keyword>
<dbReference type="SUPFAM" id="SSF51658">
    <property type="entry name" value="Xylose isomerase-like"/>
    <property type="match status" value="1"/>
</dbReference>